<gene>
    <name evidence="3" type="ORF">TVAG_385040</name>
</gene>
<evidence type="ECO:0000256" key="1">
    <source>
        <dbReference type="SAM" id="Coils"/>
    </source>
</evidence>
<feature type="domain" description="PAC" evidence="2">
    <location>
        <begin position="1"/>
        <end position="15"/>
    </location>
</feature>
<dbReference type="InParanoid" id="A2G0Q9"/>
<dbReference type="VEuPathDB" id="TrichDB:TVAGG3_0118300"/>
<feature type="coiled-coil region" evidence="1">
    <location>
        <begin position="6"/>
        <end position="33"/>
    </location>
</feature>
<keyword evidence="4" id="KW-1185">Reference proteome</keyword>
<dbReference type="RefSeq" id="XP_001302183.1">
    <property type="nucleotide sequence ID" value="XM_001302182.1"/>
</dbReference>
<dbReference type="KEGG" id="tva:4746922"/>
<dbReference type="AlphaFoldDB" id="A2G0Q9"/>
<dbReference type="InterPro" id="IPR000700">
    <property type="entry name" value="PAS-assoc_C"/>
</dbReference>
<dbReference type="PROSITE" id="PS50113">
    <property type="entry name" value="PAC"/>
    <property type="match status" value="1"/>
</dbReference>
<dbReference type="Proteomes" id="UP000001542">
    <property type="component" value="Unassembled WGS sequence"/>
</dbReference>
<dbReference type="VEuPathDB" id="TrichDB:TVAG_385040"/>
<protein>
    <recommendedName>
        <fullName evidence="2">PAC domain-containing protein</fullName>
    </recommendedName>
</protein>
<reference evidence="3" key="2">
    <citation type="journal article" date="2007" name="Science">
        <title>Draft genome sequence of the sexually transmitted pathogen Trichomonas vaginalis.</title>
        <authorList>
            <person name="Carlton J.M."/>
            <person name="Hirt R.P."/>
            <person name="Silva J.C."/>
            <person name="Delcher A.L."/>
            <person name="Schatz M."/>
            <person name="Zhao Q."/>
            <person name="Wortman J.R."/>
            <person name="Bidwell S.L."/>
            <person name="Alsmark U.C.M."/>
            <person name="Besteiro S."/>
            <person name="Sicheritz-Ponten T."/>
            <person name="Noel C.J."/>
            <person name="Dacks J.B."/>
            <person name="Foster P.G."/>
            <person name="Simillion C."/>
            <person name="Van de Peer Y."/>
            <person name="Miranda-Saavedra D."/>
            <person name="Barton G.J."/>
            <person name="Westrop G.D."/>
            <person name="Mueller S."/>
            <person name="Dessi D."/>
            <person name="Fiori P.L."/>
            <person name="Ren Q."/>
            <person name="Paulsen I."/>
            <person name="Zhang H."/>
            <person name="Bastida-Corcuera F.D."/>
            <person name="Simoes-Barbosa A."/>
            <person name="Brown M.T."/>
            <person name="Hayes R.D."/>
            <person name="Mukherjee M."/>
            <person name="Okumura C.Y."/>
            <person name="Schneider R."/>
            <person name="Smith A.J."/>
            <person name="Vanacova S."/>
            <person name="Villalvazo M."/>
            <person name="Haas B.J."/>
            <person name="Pertea M."/>
            <person name="Feldblyum T.V."/>
            <person name="Utterback T.R."/>
            <person name="Shu C.L."/>
            <person name="Osoegawa K."/>
            <person name="de Jong P.J."/>
            <person name="Hrdy I."/>
            <person name="Horvathova L."/>
            <person name="Zubacova Z."/>
            <person name="Dolezal P."/>
            <person name="Malik S.B."/>
            <person name="Logsdon J.M. Jr."/>
            <person name="Henze K."/>
            <person name="Gupta A."/>
            <person name="Wang C.C."/>
            <person name="Dunne R.L."/>
            <person name="Upcroft J.A."/>
            <person name="Upcroft P."/>
            <person name="White O."/>
            <person name="Salzberg S.L."/>
            <person name="Tang P."/>
            <person name="Chiu C.-H."/>
            <person name="Lee Y.-S."/>
            <person name="Embley T.M."/>
            <person name="Coombs G.H."/>
            <person name="Mottram J.C."/>
            <person name="Tachezy J."/>
            <person name="Fraser-Liggett C.M."/>
            <person name="Johnson P.J."/>
        </authorList>
    </citation>
    <scope>NUCLEOTIDE SEQUENCE [LARGE SCALE GENOMIC DNA]</scope>
    <source>
        <strain evidence="3">G3</strain>
    </source>
</reference>
<dbReference type="SMR" id="A2G0Q9"/>
<evidence type="ECO:0000313" key="3">
    <source>
        <dbReference type="EMBL" id="EAX89253.1"/>
    </source>
</evidence>
<sequence>MDLTERKKFEDEITQLEEKERKLQQELEPILQQIGEVQEAHENVLDWLLHRDNTMDETMDQLEELFLLEMEFKDLTK</sequence>
<evidence type="ECO:0000313" key="4">
    <source>
        <dbReference type="Proteomes" id="UP000001542"/>
    </source>
</evidence>
<proteinExistence type="predicted"/>
<reference evidence="3" key="1">
    <citation type="submission" date="2006-10" db="EMBL/GenBank/DDBJ databases">
        <authorList>
            <person name="Amadeo P."/>
            <person name="Zhao Q."/>
            <person name="Wortman J."/>
            <person name="Fraser-Liggett C."/>
            <person name="Carlton J."/>
        </authorList>
    </citation>
    <scope>NUCLEOTIDE SEQUENCE</scope>
    <source>
        <strain evidence="3">G3</strain>
    </source>
</reference>
<evidence type="ECO:0000259" key="2">
    <source>
        <dbReference type="PROSITE" id="PS50113"/>
    </source>
</evidence>
<accession>A2G0Q9</accession>
<keyword evidence="1" id="KW-0175">Coiled coil</keyword>
<organism evidence="3 4">
    <name type="scientific">Trichomonas vaginalis (strain ATCC PRA-98 / G3)</name>
    <dbReference type="NCBI Taxonomy" id="412133"/>
    <lineage>
        <taxon>Eukaryota</taxon>
        <taxon>Metamonada</taxon>
        <taxon>Parabasalia</taxon>
        <taxon>Trichomonadida</taxon>
        <taxon>Trichomonadidae</taxon>
        <taxon>Trichomonas</taxon>
    </lineage>
</organism>
<name>A2G0Q9_TRIV3</name>
<dbReference type="EMBL" id="DS114218">
    <property type="protein sequence ID" value="EAX89253.1"/>
    <property type="molecule type" value="Genomic_DNA"/>
</dbReference>